<feature type="transmembrane region" description="Helical" evidence="6">
    <location>
        <begin position="436"/>
        <end position="455"/>
    </location>
</feature>
<evidence type="ECO:0000256" key="4">
    <source>
        <dbReference type="ARBA" id="ARBA00022989"/>
    </source>
</evidence>
<dbReference type="GO" id="GO:0016020">
    <property type="term" value="C:membrane"/>
    <property type="evidence" value="ECO:0007669"/>
    <property type="project" value="UniProtKB-SubCell"/>
</dbReference>
<dbReference type="FunCoup" id="A0A1X2HGV3">
    <property type="interactions" value="81"/>
</dbReference>
<keyword evidence="2" id="KW-0813">Transport</keyword>
<dbReference type="Proteomes" id="UP000242180">
    <property type="component" value="Unassembled WGS sequence"/>
</dbReference>
<evidence type="ECO:0000313" key="9">
    <source>
        <dbReference type="Proteomes" id="UP000242180"/>
    </source>
</evidence>
<dbReference type="PANTHER" id="PTHR43791">
    <property type="entry name" value="PERMEASE-RELATED"/>
    <property type="match status" value="1"/>
</dbReference>
<keyword evidence="3 6" id="KW-0812">Transmembrane</keyword>
<dbReference type="EMBL" id="MCGN01000004">
    <property type="protein sequence ID" value="ORY98203.1"/>
    <property type="molecule type" value="Genomic_DNA"/>
</dbReference>
<evidence type="ECO:0000256" key="5">
    <source>
        <dbReference type="ARBA" id="ARBA00023136"/>
    </source>
</evidence>
<dbReference type="AlphaFoldDB" id="A0A1X2HGV3"/>
<evidence type="ECO:0000259" key="7">
    <source>
        <dbReference type="PROSITE" id="PS50850"/>
    </source>
</evidence>
<evidence type="ECO:0000256" key="3">
    <source>
        <dbReference type="ARBA" id="ARBA00022692"/>
    </source>
</evidence>
<accession>A0A1X2HGV3</accession>
<feature type="transmembrane region" description="Helical" evidence="6">
    <location>
        <begin position="178"/>
        <end position="204"/>
    </location>
</feature>
<feature type="transmembrane region" description="Helical" evidence="6">
    <location>
        <begin position="318"/>
        <end position="338"/>
    </location>
</feature>
<evidence type="ECO:0000256" key="6">
    <source>
        <dbReference type="SAM" id="Phobius"/>
    </source>
</evidence>
<feature type="transmembrane region" description="Helical" evidence="6">
    <location>
        <begin position="49"/>
        <end position="66"/>
    </location>
</feature>
<dbReference type="GO" id="GO:0022857">
    <property type="term" value="F:transmembrane transporter activity"/>
    <property type="evidence" value="ECO:0007669"/>
    <property type="project" value="InterPro"/>
</dbReference>
<comment type="caution">
    <text evidence="8">The sequence shown here is derived from an EMBL/GenBank/DDBJ whole genome shotgun (WGS) entry which is preliminary data.</text>
</comment>
<reference evidence="8 9" key="1">
    <citation type="submission" date="2016-07" db="EMBL/GenBank/DDBJ databases">
        <title>Pervasive Adenine N6-methylation of Active Genes in Fungi.</title>
        <authorList>
            <consortium name="DOE Joint Genome Institute"/>
            <person name="Mondo S.J."/>
            <person name="Dannebaum R.O."/>
            <person name="Kuo R.C."/>
            <person name="Labutti K."/>
            <person name="Haridas S."/>
            <person name="Kuo A."/>
            <person name="Salamov A."/>
            <person name="Ahrendt S.R."/>
            <person name="Lipzen A."/>
            <person name="Sullivan W."/>
            <person name="Andreopoulos W.B."/>
            <person name="Clum A."/>
            <person name="Lindquist E."/>
            <person name="Daum C."/>
            <person name="Ramamoorthy G.K."/>
            <person name="Gryganskyi A."/>
            <person name="Culley D."/>
            <person name="Magnuson J.K."/>
            <person name="James T.Y."/>
            <person name="O'Malley M.A."/>
            <person name="Stajich J.E."/>
            <person name="Spatafora J.W."/>
            <person name="Visel A."/>
            <person name="Grigoriev I.V."/>
        </authorList>
    </citation>
    <scope>NUCLEOTIDE SEQUENCE [LARGE SCALE GENOMIC DNA]</scope>
    <source>
        <strain evidence="8 9">NRRL 2496</strain>
    </source>
</reference>
<evidence type="ECO:0000256" key="1">
    <source>
        <dbReference type="ARBA" id="ARBA00004141"/>
    </source>
</evidence>
<feature type="transmembrane region" description="Helical" evidence="6">
    <location>
        <begin position="373"/>
        <end position="392"/>
    </location>
</feature>
<dbReference type="STRING" id="13706.A0A1X2HGV3"/>
<proteinExistence type="predicted"/>
<dbReference type="OrthoDB" id="6730379at2759"/>
<name>A0A1X2HGV3_SYNRA</name>
<evidence type="ECO:0000313" key="8">
    <source>
        <dbReference type="EMBL" id="ORY98203.1"/>
    </source>
</evidence>
<dbReference type="PROSITE" id="PS50850">
    <property type="entry name" value="MFS"/>
    <property type="match status" value="1"/>
</dbReference>
<gene>
    <name evidence="8" type="ORF">BCR43DRAFT_557127</name>
</gene>
<dbReference type="InterPro" id="IPR036259">
    <property type="entry name" value="MFS_trans_sf"/>
</dbReference>
<comment type="subcellular location">
    <subcellularLocation>
        <location evidence="1">Membrane</location>
        <topology evidence="1">Multi-pass membrane protein</topology>
    </subcellularLocation>
</comment>
<keyword evidence="5 6" id="KW-0472">Membrane</keyword>
<dbReference type="PANTHER" id="PTHR43791:SF1">
    <property type="entry name" value="ALLANTOATE PERMEASE"/>
    <property type="match status" value="1"/>
</dbReference>
<feature type="transmembrane region" description="Helical" evidence="6">
    <location>
        <begin position="144"/>
        <end position="166"/>
    </location>
</feature>
<feature type="transmembrane region" description="Helical" evidence="6">
    <location>
        <begin position="216"/>
        <end position="234"/>
    </location>
</feature>
<dbReference type="InterPro" id="IPR011701">
    <property type="entry name" value="MFS"/>
</dbReference>
<keyword evidence="9" id="KW-1185">Reference proteome</keyword>
<feature type="domain" description="Major facilitator superfamily (MFS) profile" evidence="7">
    <location>
        <begin position="53"/>
        <end position="464"/>
    </location>
</feature>
<feature type="transmembrane region" description="Helical" evidence="6">
    <location>
        <begin position="404"/>
        <end position="424"/>
    </location>
</feature>
<dbReference type="SUPFAM" id="SSF103473">
    <property type="entry name" value="MFS general substrate transporter"/>
    <property type="match status" value="1"/>
</dbReference>
<dbReference type="Gene3D" id="1.20.1250.20">
    <property type="entry name" value="MFS general substrate transporter like domains"/>
    <property type="match status" value="1"/>
</dbReference>
<dbReference type="Pfam" id="PF07690">
    <property type="entry name" value="MFS_1"/>
    <property type="match status" value="1"/>
</dbReference>
<feature type="transmembrane region" description="Helical" evidence="6">
    <location>
        <begin position="345"/>
        <end position="367"/>
    </location>
</feature>
<feature type="transmembrane region" description="Helical" evidence="6">
    <location>
        <begin position="282"/>
        <end position="306"/>
    </location>
</feature>
<dbReference type="InParanoid" id="A0A1X2HGV3"/>
<evidence type="ECO:0000256" key="2">
    <source>
        <dbReference type="ARBA" id="ARBA00022448"/>
    </source>
</evidence>
<protein>
    <submittedName>
        <fullName evidence="8">Major facilitator superfamily domain-containing protein</fullName>
    </submittedName>
</protein>
<dbReference type="InterPro" id="IPR020846">
    <property type="entry name" value="MFS_dom"/>
</dbReference>
<organism evidence="8 9">
    <name type="scientific">Syncephalastrum racemosum</name>
    <name type="common">Filamentous fungus</name>
    <dbReference type="NCBI Taxonomy" id="13706"/>
    <lineage>
        <taxon>Eukaryota</taxon>
        <taxon>Fungi</taxon>
        <taxon>Fungi incertae sedis</taxon>
        <taxon>Mucoromycota</taxon>
        <taxon>Mucoromycotina</taxon>
        <taxon>Mucoromycetes</taxon>
        <taxon>Mucorales</taxon>
        <taxon>Syncephalastraceae</taxon>
        <taxon>Syncephalastrum</taxon>
    </lineage>
</organism>
<keyword evidence="4 6" id="KW-1133">Transmembrane helix</keyword>
<feature type="transmembrane region" description="Helical" evidence="6">
    <location>
        <begin position="90"/>
        <end position="108"/>
    </location>
</feature>
<feature type="transmembrane region" description="Helical" evidence="6">
    <location>
        <begin position="120"/>
        <end position="138"/>
    </location>
</feature>
<sequence length="497" mass="55688">MENKKRQIEDVEVAHDEKLSIAASGEFEGDTHAAKPVISPEEKKLVRKINLAFVPLFCLVIFIQYMDKTILNSAGIMGLYEDTHITQDQFSWLGSMFYVGYLAIQLPNQYFLQRLPVSKYLGIVLLVWGATVACTALAKNFAQLAALRFLLGFFEGTTYPAIFLLIGTFYRRHEQVMFFGIMFICNSITGILGGPISLGIMQLAGVHGLSAWKWGMIIWGVITSGLGIFIILLLPDRAHSRWFRLTSEESELVEQRTLDNAVIQNKEIKIAHVFEALKEPRLYCYFLISLLLDLPNGGTTIFSSQIIKQMGFSTNMSLILAIPQGSAVTILVLGSSYLSKRHNEIGYYGFLMSLVAMLGCLLVEVIPYGGAKMAGVLLFATSPPFVLMQTSISNNVCGYTKKIFYTSTSLVAYCLGNFIGPLMLTSREAPRYIGGLTGYVVVCFVAGLLFLYLRWTYIRENKRRAQLKLEGKIPPPPKNREELDLTDKEDLNFVYRP</sequence>